<dbReference type="InterPro" id="IPR003607">
    <property type="entry name" value="HD/PDEase_dom"/>
</dbReference>
<organism evidence="2 3">
    <name type="scientific">Agrobacterium tumefaciens</name>
    <dbReference type="NCBI Taxonomy" id="358"/>
    <lineage>
        <taxon>Bacteria</taxon>
        <taxon>Pseudomonadati</taxon>
        <taxon>Pseudomonadota</taxon>
        <taxon>Alphaproteobacteria</taxon>
        <taxon>Hyphomicrobiales</taxon>
        <taxon>Rhizobiaceae</taxon>
        <taxon>Rhizobium/Agrobacterium group</taxon>
        <taxon>Agrobacterium</taxon>
        <taxon>Agrobacterium tumefaciens complex</taxon>
    </lineage>
</organism>
<comment type="caution">
    <text evidence="2">The sequence shown here is derived from an EMBL/GenBank/DDBJ whole genome shotgun (WGS) entry which is preliminary data.</text>
</comment>
<protein>
    <recommendedName>
        <fullName evidence="1">HD-GYP domain-containing protein</fullName>
    </recommendedName>
</protein>
<dbReference type="PROSITE" id="PS51832">
    <property type="entry name" value="HD_GYP"/>
    <property type="match status" value="1"/>
</dbReference>
<name>A0A0D0KZR5_AGRTU</name>
<sequence>MLKHIKPQQVRLGMFIESVNGDWNGQRFWRSRFLLDCPKDTEALRSSDADDIVININVGADVSAQPRRDSARRTAYGVQLARALQTLERSKPLIRTMFEDARMGECVPVGKAIHVVDEIAGCMKDSARALVAISRLKTRDEHSFLHSIAVTALMVHLGRSIEADDDTIQVLGLGGLLHDVGKIKTPLKILNKTGRLTEWEMGLVRQHPAQGYDLLSRQGDMPDAVLDICMHHHERLDGKGYPKGLSGSEITLPVRIASICDVYDALTSRRPYKKAWAPRDAAEFMVKQEGQFDQTLLRCFFRSLSAVDLN</sequence>
<dbReference type="CDD" id="cd00077">
    <property type="entry name" value="HDc"/>
    <property type="match status" value="1"/>
</dbReference>
<feature type="domain" description="HD-GYP" evidence="1">
    <location>
        <begin position="119"/>
        <end position="310"/>
    </location>
</feature>
<dbReference type="Pfam" id="PF11871">
    <property type="entry name" value="DUF3391"/>
    <property type="match status" value="1"/>
</dbReference>
<dbReference type="PANTHER" id="PTHR43155:SF2">
    <property type="entry name" value="CYCLIC DI-GMP PHOSPHODIESTERASE PA4108"/>
    <property type="match status" value="1"/>
</dbReference>
<accession>A0A0D0KZR5</accession>
<dbReference type="InterPro" id="IPR006675">
    <property type="entry name" value="HDIG_dom"/>
</dbReference>
<evidence type="ECO:0000313" key="2">
    <source>
        <dbReference type="EMBL" id="KIQ05571.1"/>
    </source>
</evidence>
<dbReference type="Pfam" id="PF13487">
    <property type="entry name" value="HD_5"/>
    <property type="match status" value="1"/>
</dbReference>
<reference evidence="2 3" key="1">
    <citation type="submission" date="2014-12" db="EMBL/GenBank/DDBJ databases">
        <title>16Stimator: statistical estimation of ribosomal gene copy numbers from draft genome assemblies.</title>
        <authorList>
            <person name="Perisin M.A."/>
            <person name="Vetter M."/>
            <person name="Gilbert J.A."/>
            <person name="Bergelson J."/>
        </authorList>
    </citation>
    <scope>NUCLEOTIDE SEQUENCE [LARGE SCALE GENOMIC DNA]</scope>
    <source>
        <strain evidence="2 3">MEJ076</strain>
    </source>
</reference>
<gene>
    <name evidence="2" type="ORF">RU07_01720</name>
</gene>
<dbReference type="NCBIfam" id="TIGR00277">
    <property type="entry name" value="HDIG"/>
    <property type="match status" value="1"/>
</dbReference>
<dbReference type="SMART" id="SM00471">
    <property type="entry name" value="HDc"/>
    <property type="match status" value="1"/>
</dbReference>
<dbReference type="SUPFAM" id="SSF109604">
    <property type="entry name" value="HD-domain/PDEase-like"/>
    <property type="match status" value="1"/>
</dbReference>
<dbReference type="Gene3D" id="1.10.3210.10">
    <property type="entry name" value="Hypothetical protein af1432"/>
    <property type="match status" value="1"/>
</dbReference>
<evidence type="ECO:0000259" key="1">
    <source>
        <dbReference type="PROSITE" id="PS51832"/>
    </source>
</evidence>
<dbReference type="AlphaFoldDB" id="A0A0D0KZR5"/>
<proteinExistence type="predicted"/>
<dbReference type="InterPro" id="IPR021812">
    <property type="entry name" value="DUF3391"/>
</dbReference>
<dbReference type="GO" id="GO:0008081">
    <property type="term" value="F:phosphoric diester hydrolase activity"/>
    <property type="evidence" value="ECO:0007669"/>
    <property type="project" value="UniProtKB-ARBA"/>
</dbReference>
<dbReference type="Proteomes" id="UP000035017">
    <property type="component" value="Unassembled WGS sequence"/>
</dbReference>
<evidence type="ECO:0000313" key="3">
    <source>
        <dbReference type="Proteomes" id="UP000035017"/>
    </source>
</evidence>
<dbReference type="InterPro" id="IPR037522">
    <property type="entry name" value="HD_GYP_dom"/>
</dbReference>
<dbReference type="PANTHER" id="PTHR43155">
    <property type="entry name" value="CYCLIC DI-GMP PHOSPHODIESTERASE PA4108-RELATED"/>
    <property type="match status" value="1"/>
</dbReference>
<dbReference type="OrthoDB" id="9802066at2"/>
<dbReference type="EMBL" id="JXQV01000002">
    <property type="protein sequence ID" value="KIQ05571.1"/>
    <property type="molecule type" value="Genomic_DNA"/>
</dbReference>